<dbReference type="WBParaSite" id="PgR023_g067_t01">
    <property type="protein sequence ID" value="PgR023_g067_t01"/>
    <property type="gene ID" value="PgR023_g067"/>
</dbReference>
<dbReference type="Proteomes" id="UP000887569">
    <property type="component" value="Unplaced"/>
</dbReference>
<name>A0A915B1G9_PARUN</name>
<keyword evidence="1" id="KW-0812">Transmembrane</keyword>
<evidence type="ECO:0000256" key="1">
    <source>
        <dbReference type="SAM" id="Phobius"/>
    </source>
</evidence>
<dbReference type="AlphaFoldDB" id="A0A915B1G9"/>
<accession>A0A915B1G9</accession>
<keyword evidence="2" id="KW-1185">Reference proteome</keyword>
<protein>
    <submittedName>
        <fullName evidence="3">Uncharacterized protein</fullName>
    </submittedName>
</protein>
<proteinExistence type="predicted"/>
<organism evidence="2 3">
    <name type="scientific">Parascaris univalens</name>
    <name type="common">Nematode worm</name>
    <dbReference type="NCBI Taxonomy" id="6257"/>
    <lineage>
        <taxon>Eukaryota</taxon>
        <taxon>Metazoa</taxon>
        <taxon>Ecdysozoa</taxon>
        <taxon>Nematoda</taxon>
        <taxon>Chromadorea</taxon>
        <taxon>Rhabditida</taxon>
        <taxon>Spirurina</taxon>
        <taxon>Ascaridomorpha</taxon>
        <taxon>Ascaridoidea</taxon>
        <taxon>Ascarididae</taxon>
        <taxon>Parascaris</taxon>
    </lineage>
</organism>
<evidence type="ECO:0000313" key="3">
    <source>
        <dbReference type="WBParaSite" id="PgR023_g067_t01"/>
    </source>
</evidence>
<sequence>PHYTIIRKWDLEMIKFKHLEDVIVKSCVHIYHLPCGIVVIFAIACFCWCRYLRPNKRLGARCKFGTSRAYLALTQVCESTPPSSFHRITVPLPNYEEIFQREKRQCDQKTQSINDHLEDRPTSVRIMHL</sequence>
<keyword evidence="1" id="KW-0472">Membrane</keyword>
<reference evidence="3" key="1">
    <citation type="submission" date="2022-11" db="UniProtKB">
        <authorList>
            <consortium name="WormBaseParasite"/>
        </authorList>
    </citation>
    <scope>IDENTIFICATION</scope>
</reference>
<feature type="transmembrane region" description="Helical" evidence="1">
    <location>
        <begin position="30"/>
        <end position="51"/>
    </location>
</feature>
<evidence type="ECO:0000313" key="2">
    <source>
        <dbReference type="Proteomes" id="UP000887569"/>
    </source>
</evidence>
<keyword evidence="1" id="KW-1133">Transmembrane helix</keyword>